<dbReference type="InterPro" id="IPR051012">
    <property type="entry name" value="CellSynth/LPSAsmb/PSIAsmb"/>
</dbReference>
<dbReference type="Pfam" id="PF14559">
    <property type="entry name" value="TPR_19"/>
    <property type="match status" value="2"/>
</dbReference>
<dbReference type="PANTHER" id="PTHR45586">
    <property type="entry name" value="TPR REPEAT-CONTAINING PROTEIN PA4667"/>
    <property type="match status" value="1"/>
</dbReference>
<dbReference type="InterPro" id="IPR019734">
    <property type="entry name" value="TPR_rpt"/>
</dbReference>
<keyword evidence="2 3" id="KW-0802">TPR repeat</keyword>
<feature type="repeat" description="TPR" evidence="3">
    <location>
        <begin position="372"/>
        <end position="405"/>
    </location>
</feature>
<dbReference type="SMART" id="SM00028">
    <property type="entry name" value="TPR"/>
    <property type="match status" value="13"/>
</dbReference>
<organism evidence="5 6">
    <name type="scientific">Inhella proteolytica</name>
    <dbReference type="NCBI Taxonomy" id="2795029"/>
    <lineage>
        <taxon>Bacteria</taxon>
        <taxon>Pseudomonadati</taxon>
        <taxon>Pseudomonadota</taxon>
        <taxon>Betaproteobacteria</taxon>
        <taxon>Burkholderiales</taxon>
        <taxon>Sphaerotilaceae</taxon>
        <taxon>Inhella</taxon>
    </lineage>
</organism>
<evidence type="ECO:0000256" key="3">
    <source>
        <dbReference type="PROSITE-ProRule" id="PRU00339"/>
    </source>
</evidence>
<protein>
    <submittedName>
        <fullName evidence="5">PEP-CTERM system TPR-repeat protein PrsT</fullName>
    </submittedName>
</protein>
<accession>A0A931IYW0</accession>
<dbReference type="Pfam" id="PF09976">
    <property type="entry name" value="TPR_21"/>
    <property type="match status" value="1"/>
</dbReference>
<dbReference type="PANTHER" id="PTHR45586:SF1">
    <property type="entry name" value="LIPOPOLYSACCHARIDE ASSEMBLY PROTEIN B"/>
    <property type="match status" value="1"/>
</dbReference>
<dbReference type="NCBIfam" id="TIGR02917">
    <property type="entry name" value="PEP_TPR_lipo"/>
    <property type="match status" value="1"/>
</dbReference>
<feature type="domain" description="Ancillary SecYEG translocon subunit/Cell division coordinator CpoB TPR" evidence="4">
    <location>
        <begin position="290"/>
        <end position="410"/>
    </location>
</feature>
<dbReference type="InterPro" id="IPR014266">
    <property type="entry name" value="PEP-CTERM_TPR_PrsT"/>
</dbReference>
<dbReference type="RefSeq" id="WP_198109932.1">
    <property type="nucleotide sequence ID" value="NZ_JAEDAK010000003.1"/>
</dbReference>
<dbReference type="AlphaFoldDB" id="A0A931IYW0"/>
<dbReference type="InterPro" id="IPR018704">
    <property type="entry name" value="SecYEG/CpoB_TPR"/>
</dbReference>
<proteinExistence type="predicted"/>
<dbReference type="PROSITE" id="PS50005">
    <property type="entry name" value="TPR"/>
    <property type="match status" value="2"/>
</dbReference>
<dbReference type="PROSITE" id="PS51257">
    <property type="entry name" value="PROKAR_LIPOPROTEIN"/>
    <property type="match status" value="1"/>
</dbReference>
<dbReference type="Pfam" id="PF13432">
    <property type="entry name" value="TPR_16"/>
    <property type="match status" value="3"/>
</dbReference>
<evidence type="ECO:0000313" key="6">
    <source>
        <dbReference type="Proteomes" id="UP000613266"/>
    </source>
</evidence>
<dbReference type="EMBL" id="JAEDAK010000003">
    <property type="protein sequence ID" value="MBH9576309.1"/>
    <property type="molecule type" value="Genomic_DNA"/>
</dbReference>
<name>A0A931IYW0_9BURK</name>
<evidence type="ECO:0000259" key="4">
    <source>
        <dbReference type="Pfam" id="PF09976"/>
    </source>
</evidence>
<evidence type="ECO:0000313" key="5">
    <source>
        <dbReference type="EMBL" id="MBH9576309.1"/>
    </source>
</evidence>
<comment type="caution">
    <text evidence="5">The sequence shown here is derived from an EMBL/GenBank/DDBJ whole genome shotgun (WGS) entry which is preliminary data.</text>
</comment>
<feature type="repeat" description="TPR" evidence="3">
    <location>
        <begin position="609"/>
        <end position="642"/>
    </location>
</feature>
<sequence>MQTSGNKARRVARVGAMLALAVVLQACGQKDPAEELGAARAALAKRDHKTATIHLKNVLEQEPDRKDARLLLAKTLLESGDPNAAEVEFSKASRLGAAPEEVAPLHAAALIAKRDARKALELYGTVQLKDPAAMAELKLALATAQGALGKRDQARALIEAALQLQPQGVSTRLAWARVLMAEGQVDEGLALVDTLLKENPKLAEAWRLKGDHAVARRALPEARQAYAAAVDADPRNMGAQGALLTALMTERDLDEARKRLDALKKLVGQNGEVLYFSAALALEARELGPAFEQIQQLLKIAPDDPRALMLAAHIEFQRENYLPAEAHLNRLLGRGVDTPAVRVLLAHTFLRRDEARAALEALSGLPDSSNDARVQALAGEALMRMGEVRKAEAHFRRAVQLNPQDSRSRILLAMREANAGSVDKGLSQLQDIASELDNPAADVAIVATLVRKNDFAGALKAIDQAAPKLQPGSADSMRASVALMQGDRPKARTLWEQALKANPKLLAAAQQLARLDQVEGKAKDSVARFAAVMKADPALVEAKLAWLNARQLAQEPAEDVLAAARQIAKEHPKSVPAQLAWVRTVQQRQDVAAALQAAQDAAAALPNEPQLIELIGQLQMRQRDYKLAALSFKRLAELKPSSAAALMRLVEVEVAQRDYPAALATAKRAQALQPGRIDTQRALVALESETGNVAGARRLLKEIQSQPGREAFAFALEGDLETSQRNWDAARAAYKRALERGGQMNDVAGKLHGSLVAGGKEGDAQSFERQWLADHPEDWSFRMYLGNLALVRGAFEPARLQYEQVVKGQPGNAVARNNLAWVLMRSGDLANAEAQLKEALALRPGDVEILDTQAQLLSSQGKHEQALQVQRRVVGVEPGNPARRVALARLLMAAKQPDEARGELQGVLKLGDQYPGQAEVRQLLQQL</sequence>
<reference evidence="5" key="1">
    <citation type="submission" date="2020-12" db="EMBL/GenBank/DDBJ databases">
        <title>The genome sequence of Inhella sp. 1Y17.</title>
        <authorList>
            <person name="Liu Y."/>
        </authorList>
    </citation>
    <scope>NUCLEOTIDE SEQUENCE</scope>
    <source>
        <strain evidence="5">1Y17</strain>
    </source>
</reference>
<dbReference type="SUPFAM" id="SSF48452">
    <property type="entry name" value="TPR-like"/>
    <property type="match status" value="3"/>
</dbReference>
<dbReference type="SUPFAM" id="SSF81901">
    <property type="entry name" value="HCP-like"/>
    <property type="match status" value="1"/>
</dbReference>
<dbReference type="InterPro" id="IPR011990">
    <property type="entry name" value="TPR-like_helical_dom_sf"/>
</dbReference>
<evidence type="ECO:0000256" key="1">
    <source>
        <dbReference type="ARBA" id="ARBA00022737"/>
    </source>
</evidence>
<keyword evidence="6" id="KW-1185">Reference proteome</keyword>
<dbReference type="Gene3D" id="1.25.40.10">
    <property type="entry name" value="Tetratricopeptide repeat domain"/>
    <property type="match status" value="4"/>
</dbReference>
<keyword evidence="1" id="KW-0677">Repeat</keyword>
<evidence type="ECO:0000256" key="2">
    <source>
        <dbReference type="ARBA" id="ARBA00022803"/>
    </source>
</evidence>
<gene>
    <name evidence="5" type="primary">prsT</name>
    <name evidence="5" type="ORF">I7X39_05235</name>
</gene>
<dbReference type="Proteomes" id="UP000613266">
    <property type="component" value="Unassembled WGS sequence"/>
</dbReference>